<comment type="caution">
    <text evidence="2">The sequence shown here is derived from an EMBL/GenBank/DDBJ whole genome shotgun (WGS) entry which is preliminary data.</text>
</comment>
<gene>
    <name evidence="2" type="ORF">GCM10009799_35840</name>
</gene>
<dbReference type="Pfam" id="PF12697">
    <property type="entry name" value="Abhydrolase_6"/>
    <property type="match status" value="1"/>
</dbReference>
<sequence length="274" mass="28855">MFMDTTRIVYERGGSGTPVVLLHGLGHRRQAWYPVMADLRERHEVIALDLPGFGDSPAPDVERAYDVPSLVDTVRRFCDDLGLDRPHLVGNSLGGAVALELGAAGAASSVTALSPIGFNPPPAGAGARLLAGAAQVAAFVPPSVLRAATHSPAGRALARRALRGDPSDPADRHLAFDASAITAGSPYVRLAPHVAAYTFTASVVPCPVTIAWGDRDRLLPPSGARRALRRIPHARQVTLLGCGHIPMSDHPRAVAAEILRTADIARDRGRRAVA</sequence>
<reference evidence="3" key="1">
    <citation type="journal article" date="2019" name="Int. J. Syst. Evol. Microbiol.">
        <title>The Global Catalogue of Microorganisms (GCM) 10K type strain sequencing project: providing services to taxonomists for standard genome sequencing and annotation.</title>
        <authorList>
            <consortium name="The Broad Institute Genomics Platform"/>
            <consortium name="The Broad Institute Genome Sequencing Center for Infectious Disease"/>
            <person name="Wu L."/>
            <person name="Ma J."/>
        </authorList>
    </citation>
    <scope>NUCLEOTIDE SEQUENCE [LARGE SCALE GENOMIC DNA]</scope>
    <source>
        <strain evidence="3">JCM 15313</strain>
    </source>
</reference>
<feature type="domain" description="AB hydrolase-1" evidence="1">
    <location>
        <begin position="19"/>
        <end position="256"/>
    </location>
</feature>
<protein>
    <submittedName>
        <fullName evidence="2">Alpha/beta fold hydrolase</fullName>
    </submittedName>
</protein>
<dbReference type="Proteomes" id="UP001501585">
    <property type="component" value="Unassembled WGS sequence"/>
</dbReference>
<dbReference type="EMBL" id="BAAAPC010000015">
    <property type="protein sequence ID" value="GAA2005254.1"/>
    <property type="molecule type" value="Genomic_DNA"/>
</dbReference>
<accession>A0ABP5ER24</accession>
<dbReference type="GO" id="GO:0016787">
    <property type="term" value="F:hydrolase activity"/>
    <property type="evidence" value="ECO:0007669"/>
    <property type="project" value="UniProtKB-KW"/>
</dbReference>
<dbReference type="GO" id="GO:0016874">
    <property type="term" value="F:ligase activity"/>
    <property type="evidence" value="ECO:0007669"/>
    <property type="project" value="UniProtKB-KW"/>
</dbReference>
<dbReference type="Gene3D" id="3.40.50.1820">
    <property type="entry name" value="alpha/beta hydrolase"/>
    <property type="match status" value="1"/>
</dbReference>
<evidence type="ECO:0000259" key="1">
    <source>
        <dbReference type="Pfam" id="PF12697"/>
    </source>
</evidence>
<evidence type="ECO:0000313" key="3">
    <source>
        <dbReference type="Proteomes" id="UP001501585"/>
    </source>
</evidence>
<keyword evidence="2" id="KW-0436">Ligase</keyword>
<dbReference type="PANTHER" id="PTHR46438">
    <property type="entry name" value="ALPHA/BETA-HYDROLASES SUPERFAMILY PROTEIN"/>
    <property type="match status" value="1"/>
</dbReference>
<keyword evidence="3" id="KW-1185">Reference proteome</keyword>
<dbReference type="InterPro" id="IPR000073">
    <property type="entry name" value="AB_hydrolase_1"/>
</dbReference>
<proteinExistence type="predicted"/>
<dbReference type="InterPro" id="IPR029058">
    <property type="entry name" value="AB_hydrolase_fold"/>
</dbReference>
<keyword evidence="2" id="KW-0378">Hydrolase</keyword>
<name>A0ABP5ER24_9ACTN</name>
<dbReference type="PRINTS" id="PR00111">
    <property type="entry name" value="ABHYDROLASE"/>
</dbReference>
<evidence type="ECO:0000313" key="2">
    <source>
        <dbReference type="EMBL" id="GAA2005254.1"/>
    </source>
</evidence>
<dbReference type="PANTHER" id="PTHR46438:SF11">
    <property type="entry name" value="LIPASE-RELATED"/>
    <property type="match status" value="1"/>
</dbReference>
<organism evidence="2 3">
    <name type="scientific">Nocardiopsis rhodophaea</name>
    <dbReference type="NCBI Taxonomy" id="280238"/>
    <lineage>
        <taxon>Bacteria</taxon>
        <taxon>Bacillati</taxon>
        <taxon>Actinomycetota</taxon>
        <taxon>Actinomycetes</taxon>
        <taxon>Streptosporangiales</taxon>
        <taxon>Nocardiopsidaceae</taxon>
        <taxon>Nocardiopsis</taxon>
    </lineage>
</organism>
<dbReference type="SUPFAM" id="SSF53474">
    <property type="entry name" value="alpha/beta-Hydrolases"/>
    <property type="match status" value="1"/>
</dbReference>